<proteinExistence type="predicted"/>
<keyword evidence="2" id="KW-0732">Signal</keyword>
<name>A0A1G2SH68_9BACT</name>
<dbReference type="Proteomes" id="UP000177987">
    <property type="component" value="Unassembled WGS sequence"/>
</dbReference>
<gene>
    <name evidence="3" type="ORF">A2937_01605</name>
</gene>
<feature type="signal peptide" evidence="2">
    <location>
        <begin position="1"/>
        <end position="23"/>
    </location>
</feature>
<dbReference type="AlphaFoldDB" id="A0A1G2SH68"/>
<dbReference type="Pfam" id="PF18895">
    <property type="entry name" value="T4SS_pilin"/>
    <property type="match status" value="1"/>
</dbReference>
<evidence type="ECO:0000256" key="1">
    <source>
        <dbReference type="SAM" id="Phobius"/>
    </source>
</evidence>
<comment type="caution">
    <text evidence="3">The sequence shown here is derived from an EMBL/GenBank/DDBJ whole genome shotgun (WGS) entry which is preliminary data.</text>
</comment>
<evidence type="ECO:0000313" key="4">
    <source>
        <dbReference type="Proteomes" id="UP000177987"/>
    </source>
</evidence>
<organism evidence="3 4">
    <name type="scientific">Candidatus Yonathbacteria bacterium RIFCSPLOWO2_01_FULL_47_33b</name>
    <dbReference type="NCBI Taxonomy" id="1802727"/>
    <lineage>
        <taxon>Bacteria</taxon>
        <taxon>Candidatus Yonathiibacteriota</taxon>
    </lineage>
</organism>
<evidence type="ECO:0008006" key="5">
    <source>
        <dbReference type="Google" id="ProtNLM"/>
    </source>
</evidence>
<keyword evidence="1" id="KW-0812">Transmembrane</keyword>
<sequence>MKKIAIGFGVLTGFLAFTAVAFAQTYTPLAPLPIGEGGTTPDTYTLSSYLVGAIKLLVAAGGAIAVLMLIIRGTQYVAAGINPSAKSDAKERIMGALIGLTLVLTSYLILNSIDPRLVEFNLTLPPVGQSPAAAATPVAPTPSAPAPVLNNGGTNPSAQPVAPAAAAPVTITSPTTAVTPLQNIINARINRSNDYSVISNCMGNTTYDLCVKTDLNGDGQTNLSDIVLFTQKGNLFDVNQNRVIELANTTAAASCFFKMPGANVHAMLPRENWNQSWSDGGSSAWYISGYSCGGSGGITGMPTVACSGATWIKAPALMNKCAITNGYMNMPFGFVYGGGSQFSKFQNWVTSSSVGSAVDLRTLFKATFFRPIASGDGIPQDEYFETDDGKLTYATIAEYDLNNDGTADFNASGADMTAFSACQGGSASGACARADFNQDGTIDARDLNLVKLMRNDVFGGSGFTPLGWILNWFESAFFDPAGYSDTQIISYCIGHAAFERCGYADVNGDHKIDNADLTAFNTGAPLLDFNSDGKVDLR</sequence>
<feature type="transmembrane region" description="Helical" evidence="1">
    <location>
        <begin position="47"/>
        <end position="71"/>
    </location>
</feature>
<evidence type="ECO:0000256" key="2">
    <source>
        <dbReference type="SAM" id="SignalP"/>
    </source>
</evidence>
<dbReference type="InterPro" id="IPR043993">
    <property type="entry name" value="T4SS_pilin"/>
</dbReference>
<dbReference type="EMBL" id="MHUW01000001">
    <property type="protein sequence ID" value="OHA84413.1"/>
    <property type="molecule type" value="Genomic_DNA"/>
</dbReference>
<keyword evidence="1" id="KW-0472">Membrane</keyword>
<reference evidence="3 4" key="1">
    <citation type="journal article" date="2016" name="Nat. Commun.">
        <title>Thousands of microbial genomes shed light on interconnected biogeochemical processes in an aquifer system.</title>
        <authorList>
            <person name="Anantharaman K."/>
            <person name="Brown C.T."/>
            <person name="Hug L.A."/>
            <person name="Sharon I."/>
            <person name="Castelle C.J."/>
            <person name="Probst A.J."/>
            <person name="Thomas B.C."/>
            <person name="Singh A."/>
            <person name="Wilkins M.J."/>
            <person name="Karaoz U."/>
            <person name="Brodie E.L."/>
            <person name="Williams K.H."/>
            <person name="Hubbard S.S."/>
            <person name="Banfield J.F."/>
        </authorList>
    </citation>
    <scope>NUCLEOTIDE SEQUENCE [LARGE SCALE GENOMIC DNA]</scope>
</reference>
<keyword evidence="1" id="KW-1133">Transmembrane helix</keyword>
<accession>A0A1G2SH68</accession>
<feature type="chain" id="PRO_5009584458" description="Dockerin domain-containing protein" evidence="2">
    <location>
        <begin position="24"/>
        <end position="538"/>
    </location>
</feature>
<evidence type="ECO:0000313" key="3">
    <source>
        <dbReference type="EMBL" id="OHA84413.1"/>
    </source>
</evidence>
<dbReference type="STRING" id="1802727.A2937_01605"/>
<protein>
    <recommendedName>
        <fullName evidence="5">Dockerin domain-containing protein</fullName>
    </recommendedName>
</protein>
<feature type="transmembrane region" description="Helical" evidence="1">
    <location>
        <begin position="92"/>
        <end position="110"/>
    </location>
</feature>